<comment type="function">
    <text evidence="7">Binds to the 23S rRNA.</text>
</comment>
<feature type="coiled-coil region" evidence="8">
    <location>
        <begin position="43"/>
        <end position="77"/>
    </location>
</feature>
<reference evidence="10 11" key="1">
    <citation type="submission" date="2015-02" db="EMBL/GenBank/DDBJ databases">
        <title>Single-cell genomics of uncultivated deep-branching MTB reveals a conserved set of magnetosome genes.</title>
        <authorList>
            <person name="Kolinko S."/>
            <person name="Richter M."/>
            <person name="Glockner F.O."/>
            <person name="Brachmann A."/>
            <person name="Schuler D."/>
        </authorList>
    </citation>
    <scope>NUCLEOTIDE SEQUENCE [LARGE SCALE GENOMIC DNA]</scope>
    <source>
        <strain evidence="10">TM-1</strain>
    </source>
</reference>
<gene>
    <name evidence="7" type="primary">rplI</name>
    <name evidence="10" type="ORF">MBAV_005306</name>
</gene>
<dbReference type="HAMAP" id="MF_00503">
    <property type="entry name" value="Ribosomal_bL9"/>
    <property type="match status" value="1"/>
</dbReference>
<proteinExistence type="inferred from homology"/>
<name>A0A0F3GKL4_9BACT</name>
<evidence type="ECO:0000256" key="2">
    <source>
        <dbReference type="ARBA" id="ARBA00022730"/>
    </source>
</evidence>
<dbReference type="InterPro" id="IPR009027">
    <property type="entry name" value="Ribosomal_bL9/RNase_H1_N"/>
</dbReference>
<dbReference type="NCBIfam" id="TIGR00158">
    <property type="entry name" value="L9"/>
    <property type="match status" value="1"/>
</dbReference>
<feature type="domain" description="Ribosomal protein L9" evidence="9">
    <location>
        <begin position="19"/>
        <end position="46"/>
    </location>
</feature>
<comment type="caution">
    <text evidence="10">The sequence shown here is derived from an EMBL/GenBank/DDBJ whole genome shotgun (WGS) entry which is preliminary data.</text>
</comment>
<protein>
    <recommendedName>
        <fullName evidence="6 7">Large ribosomal subunit protein bL9</fullName>
    </recommendedName>
</protein>
<evidence type="ECO:0000256" key="6">
    <source>
        <dbReference type="ARBA" id="ARBA00035292"/>
    </source>
</evidence>
<organism evidence="10 11">
    <name type="scientific">Candidatus Magnetobacterium bavaricum</name>
    <dbReference type="NCBI Taxonomy" id="29290"/>
    <lineage>
        <taxon>Bacteria</taxon>
        <taxon>Pseudomonadati</taxon>
        <taxon>Nitrospirota</taxon>
        <taxon>Thermodesulfovibrionia</taxon>
        <taxon>Thermodesulfovibrionales</taxon>
        <taxon>Candidatus Magnetobacteriaceae</taxon>
        <taxon>Candidatus Magnetobacterium</taxon>
    </lineage>
</organism>
<dbReference type="GO" id="GO:1990904">
    <property type="term" value="C:ribonucleoprotein complex"/>
    <property type="evidence" value="ECO:0007669"/>
    <property type="project" value="UniProtKB-KW"/>
</dbReference>
<comment type="similarity">
    <text evidence="1 7">Belongs to the bacterial ribosomal protein bL9 family.</text>
</comment>
<dbReference type="SUPFAM" id="SSF55658">
    <property type="entry name" value="L9 N-domain-like"/>
    <property type="match status" value="1"/>
</dbReference>
<dbReference type="InterPro" id="IPR020594">
    <property type="entry name" value="Ribosomal_bL9_bac/chp"/>
</dbReference>
<dbReference type="GO" id="GO:0005840">
    <property type="term" value="C:ribosome"/>
    <property type="evidence" value="ECO:0007669"/>
    <property type="project" value="UniProtKB-KW"/>
</dbReference>
<dbReference type="GO" id="GO:0006412">
    <property type="term" value="P:translation"/>
    <property type="evidence" value="ECO:0007669"/>
    <property type="project" value="UniProtKB-UniRule"/>
</dbReference>
<dbReference type="Proteomes" id="UP000033423">
    <property type="component" value="Unassembled WGS sequence"/>
</dbReference>
<dbReference type="AlphaFoldDB" id="A0A0F3GKL4"/>
<dbReference type="Gene3D" id="3.40.5.10">
    <property type="entry name" value="Ribosomal protein L9, N-terminal domain"/>
    <property type="match status" value="1"/>
</dbReference>
<dbReference type="InterPro" id="IPR020070">
    <property type="entry name" value="Ribosomal_bL9_N"/>
</dbReference>
<dbReference type="InterPro" id="IPR020069">
    <property type="entry name" value="Ribosomal_bL9_C"/>
</dbReference>
<accession>A0A0F3GKL4</accession>
<evidence type="ECO:0000256" key="1">
    <source>
        <dbReference type="ARBA" id="ARBA00010605"/>
    </source>
</evidence>
<evidence type="ECO:0000256" key="7">
    <source>
        <dbReference type="HAMAP-Rule" id="MF_00503"/>
    </source>
</evidence>
<dbReference type="GO" id="GO:0019843">
    <property type="term" value="F:rRNA binding"/>
    <property type="evidence" value="ECO:0007669"/>
    <property type="project" value="UniProtKB-UniRule"/>
</dbReference>
<evidence type="ECO:0000256" key="4">
    <source>
        <dbReference type="ARBA" id="ARBA00022980"/>
    </source>
</evidence>
<keyword evidence="5 7" id="KW-0687">Ribonucleoprotein</keyword>
<evidence type="ECO:0000313" key="11">
    <source>
        <dbReference type="Proteomes" id="UP000033423"/>
    </source>
</evidence>
<dbReference type="InterPro" id="IPR036935">
    <property type="entry name" value="Ribosomal_bL9_N_sf"/>
</dbReference>
<evidence type="ECO:0000256" key="3">
    <source>
        <dbReference type="ARBA" id="ARBA00022884"/>
    </source>
</evidence>
<dbReference type="GO" id="GO:0003735">
    <property type="term" value="F:structural constituent of ribosome"/>
    <property type="evidence" value="ECO:0007669"/>
    <property type="project" value="InterPro"/>
</dbReference>
<dbReference type="EMBL" id="LACI01002293">
    <property type="protein sequence ID" value="KJU82499.1"/>
    <property type="molecule type" value="Genomic_DNA"/>
</dbReference>
<dbReference type="PATRIC" id="fig|29290.4.peg.7024"/>
<dbReference type="InterPro" id="IPR000244">
    <property type="entry name" value="Ribosomal_bL9"/>
</dbReference>
<keyword evidence="8" id="KW-0175">Coiled coil</keyword>
<keyword evidence="11" id="KW-1185">Reference proteome</keyword>
<evidence type="ECO:0000259" key="9">
    <source>
        <dbReference type="PROSITE" id="PS00651"/>
    </source>
</evidence>
<keyword evidence="3 7" id="KW-0694">RNA-binding</keyword>
<dbReference type="Pfam" id="PF03948">
    <property type="entry name" value="Ribosomal_L9_C"/>
    <property type="match status" value="1"/>
</dbReference>
<dbReference type="PROSITE" id="PS00651">
    <property type="entry name" value="RIBOSOMAL_L9"/>
    <property type="match status" value="1"/>
</dbReference>
<evidence type="ECO:0000256" key="5">
    <source>
        <dbReference type="ARBA" id="ARBA00023274"/>
    </source>
</evidence>
<evidence type="ECO:0000256" key="8">
    <source>
        <dbReference type="SAM" id="Coils"/>
    </source>
</evidence>
<keyword evidence="2 7" id="KW-0699">rRNA-binding</keyword>
<dbReference type="InterPro" id="IPR036791">
    <property type="entry name" value="Ribosomal_bL9_C_sf"/>
</dbReference>
<dbReference type="Gene3D" id="3.10.430.100">
    <property type="entry name" value="Ribosomal protein L9, C-terminal domain"/>
    <property type="match status" value="1"/>
</dbReference>
<keyword evidence="4 7" id="KW-0689">Ribosomal protein</keyword>
<sequence>MKEYDMTKVILKDDVANLGNMGAIVNVANGYARNYLLPRNLAVEASERNLKALRHESRNIEERIKKLKSTASDLATRLSSVTISLKAKAGEEGKLFGSITSKDISEALVGAGFTIDKRKIQMDSPIKRTGEHMVKVKIHPDVSANLKIEVSAE</sequence>
<dbReference type="SUPFAM" id="SSF55653">
    <property type="entry name" value="Ribosomal protein L9 C-domain"/>
    <property type="match status" value="1"/>
</dbReference>
<dbReference type="PANTHER" id="PTHR21368">
    <property type="entry name" value="50S RIBOSOMAL PROTEIN L9"/>
    <property type="match status" value="1"/>
</dbReference>
<dbReference type="Pfam" id="PF01281">
    <property type="entry name" value="Ribosomal_L9_N"/>
    <property type="match status" value="1"/>
</dbReference>
<evidence type="ECO:0000313" key="10">
    <source>
        <dbReference type="EMBL" id="KJU82499.1"/>
    </source>
</evidence>